<accession>A0AAQ3Y728</accession>
<protein>
    <submittedName>
        <fullName evidence="1">Uncharacterized protein</fullName>
    </submittedName>
</protein>
<proteinExistence type="predicted"/>
<evidence type="ECO:0000313" key="1">
    <source>
        <dbReference type="EMBL" id="WYK00504.1"/>
    </source>
</evidence>
<keyword evidence="2" id="KW-1185">Reference proteome</keyword>
<dbReference type="AlphaFoldDB" id="A0AAQ3Y728"/>
<gene>
    <name evidence="1" type="ORF">A5821_001602</name>
</gene>
<organism evidence="1 2">
    <name type="scientific">Candidatus Enterococcus palustris</name>
    <dbReference type="NCBI Taxonomy" id="1834189"/>
    <lineage>
        <taxon>Bacteria</taxon>
        <taxon>Bacillati</taxon>
        <taxon>Bacillota</taxon>
        <taxon>Bacilli</taxon>
        <taxon>Lactobacillales</taxon>
        <taxon>Enterococcaceae</taxon>
        <taxon>Enterococcus</taxon>
    </lineage>
</organism>
<dbReference type="InterPro" id="IPR016024">
    <property type="entry name" value="ARM-type_fold"/>
</dbReference>
<sequence length="921" mass="99051">MAEEILPTTNKQFVRSIKKSMKVTKVLDQQIVKATKHLNKFVNPLSKTSELSKPFLVMKKQIESLNKAISANDLSDFQTTLTNIGVAFSDVITQSAQMIRSMNQASKSYNILSNAFQGELSIDDTSLISLDSQTKNLLQSFISFQTLLSSLKNKLALDGSNIKELVDIGRKITTEFFSMSQSINTFSTTFASSLPVVGNFSRALNDTIASIDASFSMLIATSETLNSALTNAIKEPEKQIKSTENSFQKLKTGLTDLFKPLENTSSMGNAFDEIKARISNLDENLGNIELPDFQSSVTGIGKAFQTVTSQSGSMFQNMNRSMDQTSQNYSLLKKVFKGKLEIDDSNFNRMDESTQNLVRRFSDAKNGLKVFKGELKIGDDAFKELDKASQISVKRFTELEKKISGVKEMMSNTGFSMLAKIAPPKLTDPYASGELDPTAALRSTLDFGLEDIKQKLSKFSIVGTGLSKAIQGPMKIGTSALGGMVQGLVSVMGIAMKAIAPTAILGVALAGLALLDGQMGGQISSMIETATTKGPEIIKGFVDGIITKLPDLISSGAQIVAGLAEAISVNLPVIMQSAVDLIGALVNGVIESLPTLIPAALMLIESLATSLLAAAPQLLLTGLDLLIALVDGILTNKDQIITTVTNIIEAFTTNITNKLPEIIKKGVEVLTKLAEGIASVLPTLIPVALEAIATLVGTLLEQLPTLIDAAIKIVAALCKGLWDNLPDILLAAGKLLWTFIEGIIGMLPDIATAGFKMANEIIKEITGVDLFEIGGNIIQGLIDGIEAGVKWLSKTLSNIGDSIQNFFTGKFKIHSPSRWMRDEIGAMLPAGLAIGIERNAHVIDQPMDKLASQIMLPSLDSLDQHLETVQDISVQSSSKQTMIQTKQPATFNIKLGNQQFKAFVSDISEAMGQDSAINLAF</sequence>
<dbReference type="RefSeq" id="WP_212637415.1">
    <property type="nucleotide sequence ID" value="NZ_CP147244.1"/>
</dbReference>
<dbReference type="SUPFAM" id="SSF48371">
    <property type="entry name" value="ARM repeat"/>
    <property type="match status" value="1"/>
</dbReference>
<name>A0AAQ3Y728_9ENTE</name>
<reference evidence="1 2" key="2">
    <citation type="submission" date="2024-03" db="EMBL/GenBank/DDBJ databases">
        <title>The Genome Sequence of Enterococcus sp. DIV0205d.</title>
        <authorList>
            <consortium name="The Broad Institute Genomics Platform"/>
            <consortium name="The Broad Institute Microbial Omics Core"/>
            <consortium name="The Broad Institute Genomic Center for Infectious Diseases"/>
            <person name="Earl A."/>
            <person name="Manson A."/>
            <person name="Gilmore M."/>
            <person name="Schwartman J."/>
            <person name="Shea T."/>
            <person name="Abouelleil A."/>
            <person name="Cao P."/>
            <person name="Chapman S."/>
            <person name="Cusick C."/>
            <person name="Young S."/>
            <person name="Neafsey D."/>
            <person name="Nusbaum C."/>
            <person name="Birren B."/>
        </authorList>
    </citation>
    <scope>NUCLEOTIDE SEQUENCE [LARGE SCALE GENOMIC DNA]</scope>
    <source>
        <strain evidence="1 2">7F3_DIV0205</strain>
    </source>
</reference>
<dbReference type="Proteomes" id="UP000194948">
    <property type="component" value="Chromosome"/>
</dbReference>
<evidence type="ECO:0000313" key="2">
    <source>
        <dbReference type="Proteomes" id="UP000194948"/>
    </source>
</evidence>
<reference evidence="2" key="1">
    <citation type="submission" date="2017-05" db="EMBL/GenBank/DDBJ databases">
        <title>The Genome Sequence of EEnterococcus faecalis 9F2_4866.</title>
        <authorList>
            <consortium name="The Broad Institute Genomics Platform"/>
            <consortium name="The Broad Institute Genomic Center for Infectious Diseases"/>
            <person name="Earl A."/>
            <person name="Manson A."/>
            <person name="Schwartman J."/>
            <person name="Gilmore M."/>
            <person name="Abouelleil A."/>
            <person name="Cao P."/>
            <person name="Chapman S."/>
            <person name="Cusick C."/>
            <person name="Shea T."/>
            <person name="Young S."/>
            <person name="Neafsey D."/>
            <person name="Nusbaum C."/>
            <person name="Birren B."/>
        </authorList>
    </citation>
    <scope>NUCLEOTIDE SEQUENCE [LARGE SCALE GENOMIC DNA]</scope>
    <source>
        <strain evidence="2">7F3_DIV0205</strain>
    </source>
</reference>
<dbReference type="EMBL" id="CP147244">
    <property type="protein sequence ID" value="WYK00504.1"/>
    <property type="molecule type" value="Genomic_DNA"/>
</dbReference>